<dbReference type="Pfam" id="PF00873">
    <property type="entry name" value="ACR_tran"/>
    <property type="match status" value="2"/>
</dbReference>
<feature type="transmembrane region" description="Helical" evidence="2">
    <location>
        <begin position="969"/>
        <end position="989"/>
    </location>
</feature>
<feature type="transmembrane region" description="Helical" evidence="2">
    <location>
        <begin position="381"/>
        <end position="397"/>
    </location>
</feature>
<feature type="transmembrane region" description="Helical" evidence="2">
    <location>
        <begin position="1068"/>
        <end position="1099"/>
    </location>
</feature>
<keyword evidence="2" id="KW-0472">Membrane</keyword>
<feature type="transmembrane region" description="Helical" evidence="2">
    <location>
        <begin position="404"/>
        <end position="425"/>
    </location>
</feature>
<dbReference type="GO" id="GO:0005886">
    <property type="term" value="C:plasma membrane"/>
    <property type="evidence" value="ECO:0007669"/>
    <property type="project" value="TreeGrafter"/>
</dbReference>
<dbReference type="PANTHER" id="PTHR32063:SF73">
    <property type="entry name" value="RND SUPERFAMILY EFFLUX PUMP PERMEASE COMPONENT 1"/>
    <property type="match status" value="1"/>
</dbReference>
<keyword evidence="4" id="KW-1185">Reference proteome</keyword>
<feature type="compositionally biased region" description="Low complexity" evidence="1">
    <location>
        <begin position="268"/>
        <end position="290"/>
    </location>
</feature>
<dbReference type="PRINTS" id="PR00702">
    <property type="entry name" value="ACRIFLAVINRP"/>
</dbReference>
<feature type="region of interest" description="Disordered" evidence="1">
    <location>
        <begin position="818"/>
        <end position="848"/>
    </location>
</feature>
<dbReference type="SUPFAM" id="SSF82693">
    <property type="entry name" value="Multidrug efflux transporter AcrB pore domain, PN1, PN2, PC1 and PC2 subdomains"/>
    <property type="match status" value="2"/>
</dbReference>
<feature type="transmembrane region" description="Helical" evidence="2">
    <location>
        <begin position="12"/>
        <end position="33"/>
    </location>
</feature>
<feature type="transmembrane region" description="Helical" evidence="2">
    <location>
        <begin position="431"/>
        <end position="454"/>
    </location>
</feature>
<sequence>MRSWSLSDLALARPVTVAMLLVAVFLLGTIAMVKLPLAFLPAEAVSRVQIRVNITTTSPEILEREVIRPLEDAVAGVGDLDTMSVSSGSWGVRMRLQFRPGTDIDARKLELRERVDRARGLLPDSVQTVELSSSQGAADEPIMRVRIASDKQLDGEYYLIERRVVRAIERIEGVASVELEGVEPHELEVALDLDAARSHGIALADVGGAVRQSQRGRSLGTLRRTSRDTGLRSPGAPAEAEHFAALPVERGAASAGQSEDEADALTLSGGTDEGAGSSAGSTTIAGSGSAARDRSFARLGEVAGIAMHPKEQRRGSRLNGRPAINLEVFAEAGASPVDVSTAVREVVDGLRGDPALGGIDVAVFEDQGTVILSTLGDLRDTGLYGGLIGVIVLFGFLHRWRTTLTAAVCIPLSVLAACGVLFLRGSELNCIVLLGLVLCVGMLIDNAVVIVESIQLHLQRGESRLEAARQGAREVGLATVASTMSSVIVFLPMIVGGGGGGEMYTYMRPLGATFVTALVASLLVSQLAVPLLMALRAPARWRRTKPRGADDESSYRQTRNVVLEPIARLYARFVSWTIAHPRLTLLVGLGLCVTAVYPAMNMQVDMGTDEKMVAMPIRLELTGSRDVEEVEARVVVAERALLGAKDEIGIETLTCRYRDWGAWCDAFPGTDIQSEQQMSDFKQRIADALPEQPGVRYHVGERDGWWMRNRDPREVQFVLRGEDMSTLFEQSERFANHLAARLPKGSADNPDAGGYDTITGPFNEGNQELHVVLDIDRLRRLGLRASDVAQMVSLAFEGVPLGSIRGPQGEVSLRLSTGRLSEGRRGAGSDAGSDPGSDDGADDGPGLAELEDLRIPLPEATPDGAREVSLASLGTIELARSPWWVQRVDRQTELRMKVRFVSPDQEANNAALEQAKQGFVLPEGYSFGERTRWGRDEGEMIDLIVNLGLCLILVYAVMASLFESFLQPGAILTTGLLGCFGAPWAMWATKTTFDVVAMIGLFILIGIIVNNGIMLVDKVTQLRAHGVSRDEALARAGRDRLRPVLMTAFTTIFGLIPMLLHHPTLAGVYYHSIAIIIAAGLATSTVMTLVFLPSAYVLVENFSLTSRRVWAKIVGAGALRRG</sequence>
<dbReference type="PANTHER" id="PTHR32063">
    <property type="match status" value="1"/>
</dbReference>
<evidence type="ECO:0000256" key="1">
    <source>
        <dbReference type="SAM" id="MobiDB-lite"/>
    </source>
</evidence>
<dbReference type="OrthoDB" id="8430015at2"/>
<feature type="region of interest" description="Disordered" evidence="1">
    <location>
        <begin position="250"/>
        <end position="290"/>
    </location>
</feature>
<evidence type="ECO:0000256" key="2">
    <source>
        <dbReference type="SAM" id="Phobius"/>
    </source>
</evidence>
<dbReference type="GO" id="GO:0042910">
    <property type="term" value="F:xenobiotic transmembrane transporter activity"/>
    <property type="evidence" value="ECO:0007669"/>
    <property type="project" value="TreeGrafter"/>
</dbReference>
<evidence type="ECO:0000313" key="3">
    <source>
        <dbReference type="EMBL" id="PRQ04491.1"/>
    </source>
</evidence>
<feature type="transmembrane region" description="Helical" evidence="2">
    <location>
        <begin position="943"/>
        <end position="962"/>
    </location>
</feature>
<dbReference type="Gene3D" id="3.30.70.1440">
    <property type="entry name" value="Multidrug efflux transporter AcrB pore domain"/>
    <property type="match status" value="1"/>
</dbReference>
<dbReference type="Proteomes" id="UP000237968">
    <property type="component" value="Unassembled WGS sequence"/>
</dbReference>
<feature type="region of interest" description="Disordered" evidence="1">
    <location>
        <begin position="214"/>
        <end position="238"/>
    </location>
</feature>
<organism evidence="3 4">
    <name type="scientific">Enhygromyxa salina</name>
    <dbReference type="NCBI Taxonomy" id="215803"/>
    <lineage>
        <taxon>Bacteria</taxon>
        <taxon>Pseudomonadati</taxon>
        <taxon>Myxococcota</taxon>
        <taxon>Polyangia</taxon>
        <taxon>Nannocystales</taxon>
        <taxon>Nannocystaceae</taxon>
        <taxon>Enhygromyxa</taxon>
    </lineage>
</organism>
<dbReference type="RefSeq" id="WP_106390171.1">
    <property type="nucleotide sequence ID" value="NZ_PVNK01000037.1"/>
</dbReference>
<feature type="transmembrane region" description="Helical" evidence="2">
    <location>
        <begin position="514"/>
        <end position="535"/>
    </location>
</feature>
<dbReference type="InterPro" id="IPR001036">
    <property type="entry name" value="Acrflvin-R"/>
</dbReference>
<dbReference type="Gene3D" id="3.30.70.1430">
    <property type="entry name" value="Multidrug efflux transporter AcrB pore domain"/>
    <property type="match status" value="2"/>
</dbReference>
<dbReference type="SUPFAM" id="SSF82866">
    <property type="entry name" value="Multidrug efflux transporter AcrB transmembrane domain"/>
    <property type="match status" value="2"/>
</dbReference>
<comment type="caution">
    <text evidence="3">The sequence shown here is derived from an EMBL/GenBank/DDBJ whole genome shotgun (WGS) entry which is preliminary data.</text>
</comment>
<protein>
    <submittedName>
        <fullName evidence="3">Multidrug resistance protein MdtC</fullName>
    </submittedName>
</protein>
<evidence type="ECO:0000313" key="4">
    <source>
        <dbReference type="Proteomes" id="UP000237968"/>
    </source>
</evidence>
<gene>
    <name evidence="3" type="primary">mdtC_1</name>
    <name evidence="3" type="ORF">ENSA5_07220</name>
</gene>
<feature type="transmembrane region" description="Helical" evidence="2">
    <location>
        <begin position="475"/>
        <end position="494"/>
    </location>
</feature>
<reference evidence="3 4" key="1">
    <citation type="submission" date="2018-03" db="EMBL/GenBank/DDBJ databases">
        <title>Draft Genome Sequences of the Obligatory Marine Myxobacteria Enhygromyxa salina SWB005.</title>
        <authorList>
            <person name="Poehlein A."/>
            <person name="Moghaddam J.A."/>
            <person name="Harms H."/>
            <person name="Alanjari M."/>
            <person name="Koenig G.M."/>
            <person name="Daniel R."/>
            <person name="Schaeberle T.F."/>
        </authorList>
    </citation>
    <scope>NUCLEOTIDE SEQUENCE [LARGE SCALE GENOMIC DNA]</scope>
    <source>
        <strain evidence="3 4">SWB005</strain>
    </source>
</reference>
<feature type="transmembrane region" description="Helical" evidence="2">
    <location>
        <begin position="1044"/>
        <end position="1062"/>
    </location>
</feature>
<keyword evidence="2" id="KW-1133">Transmembrane helix</keyword>
<dbReference type="EMBL" id="PVNK01000037">
    <property type="protein sequence ID" value="PRQ04491.1"/>
    <property type="molecule type" value="Genomic_DNA"/>
</dbReference>
<accession>A0A2S9YHH7</accession>
<feature type="transmembrane region" description="Helical" evidence="2">
    <location>
        <begin position="583"/>
        <end position="600"/>
    </location>
</feature>
<dbReference type="AlphaFoldDB" id="A0A2S9YHH7"/>
<feature type="transmembrane region" description="Helical" evidence="2">
    <location>
        <begin position="995"/>
        <end position="1016"/>
    </location>
</feature>
<proteinExistence type="predicted"/>
<dbReference type="Gene3D" id="3.30.2090.10">
    <property type="entry name" value="Multidrug efflux transporter AcrB TolC docking domain, DN and DC subdomains"/>
    <property type="match status" value="3"/>
</dbReference>
<dbReference type="Gene3D" id="3.30.70.1320">
    <property type="entry name" value="Multidrug efflux transporter AcrB pore domain like"/>
    <property type="match status" value="2"/>
</dbReference>
<name>A0A2S9YHH7_9BACT</name>
<keyword evidence="2" id="KW-0812">Transmembrane</keyword>
<dbReference type="Gene3D" id="1.20.1640.10">
    <property type="entry name" value="Multidrug efflux transporter AcrB transmembrane domain"/>
    <property type="match status" value="3"/>
</dbReference>
<dbReference type="InterPro" id="IPR027463">
    <property type="entry name" value="AcrB_DN_DC_subdom"/>
</dbReference>
<dbReference type="SUPFAM" id="SSF82714">
    <property type="entry name" value="Multidrug efflux transporter AcrB TolC docking domain, DN and DC subdomains"/>
    <property type="match status" value="1"/>
</dbReference>